<dbReference type="InterPro" id="IPR036322">
    <property type="entry name" value="WD40_repeat_dom_sf"/>
</dbReference>
<dbReference type="InterPro" id="IPR015943">
    <property type="entry name" value="WD40/YVTN_repeat-like_dom_sf"/>
</dbReference>
<dbReference type="HOGENOM" id="CLU_1437717_0_0_1"/>
<dbReference type="InterPro" id="IPR019775">
    <property type="entry name" value="WD40_repeat_CS"/>
</dbReference>
<keyword evidence="2" id="KW-0677">Repeat</keyword>
<evidence type="ECO:0000313" key="4">
    <source>
        <dbReference type="EMBL" id="KIN92774.1"/>
    </source>
</evidence>
<evidence type="ECO:0000256" key="2">
    <source>
        <dbReference type="ARBA" id="ARBA00022737"/>
    </source>
</evidence>
<reference evidence="4 5" key="1">
    <citation type="submission" date="2014-04" db="EMBL/GenBank/DDBJ databases">
        <authorList>
            <consortium name="DOE Joint Genome Institute"/>
            <person name="Kuo A."/>
            <person name="Kohler A."/>
            <person name="Costa M.D."/>
            <person name="Nagy L.G."/>
            <person name="Floudas D."/>
            <person name="Copeland A."/>
            <person name="Barry K.W."/>
            <person name="Cichocki N."/>
            <person name="Veneault-Fourrey C."/>
            <person name="LaButti K."/>
            <person name="Lindquist E.A."/>
            <person name="Lipzen A."/>
            <person name="Lundell T."/>
            <person name="Morin E."/>
            <person name="Murat C."/>
            <person name="Sun H."/>
            <person name="Tunlid A."/>
            <person name="Henrissat B."/>
            <person name="Grigoriev I.V."/>
            <person name="Hibbett D.S."/>
            <person name="Martin F."/>
            <person name="Nordberg H.P."/>
            <person name="Cantor M.N."/>
            <person name="Hua S.X."/>
        </authorList>
    </citation>
    <scope>NUCLEOTIDE SEQUENCE [LARGE SCALE GENOMIC DNA]</scope>
    <source>
        <strain evidence="4 5">Marx 270</strain>
    </source>
</reference>
<dbReference type="PROSITE" id="PS00678">
    <property type="entry name" value="WD_REPEATS_1"/>
    <property type="match status" value="1"/>
</dbReference>
<feature type="repeat" description="WD" evidence="3">
    <location>
        <begin position="159"/>
        <end position="189"/>
    </location>
</feature>
<dbReference type="PROSITE" id="PS50294">
    <property type="entry name" value="WD_REPEATS_REGION"/>
    <property type="match status" value="1"/>
</dbReference>
<organism evidence="4 5">
    <name type="scientific">Pisolithus tinctorius Marx 270</name>
    <dbReference type="NCBI Taxonomy" id="870435"/>
    <lineage>
        <taxon>Eukaryota</taxon>
        <taxon>Fungi</taxon>
        <taxon>Dikarya</taxon>
        <taxon>Basidiomycota</taxon>
        <taxon>Agaricomycotina</taxon>
        <taxon>Agaricomycetes</taxon>
        <taxon>Agaricomycetidae</taxon>
        <taxon>Boletales</taxon>
        <taxon>Sclerodermatineae</taxon>
        <taxon>Pisolithaceae</taxon>
        <taxon>Pisolithus</taxon>
    </lineage>
</organism>
<dbReference type="STRING" id="870435.A0A0C3MUZ2"/>
<name>A0A0C3MUZ2_PISTI</name>
<dbReference type="OrthoDB" id="301502at2759"/>
<feature type="non-terminal residue" evidence="4">
    <location>
        <position position="189"/>
    </location>
</feature>
<dbReference type="Proteomes" id="UP000054217">
    <property type="component" value="Unassembled WGS sequence"/>
</dbReference>
<dbReference type="InterPro" id="IPR001680">
    <property type="entry name" value="WD40_rpt"/>
</dbReference>
<dbReference type="SUPFAM" id="SSF50978">
    <property type="entry name" value="WD40 repeat-like"/>
    <property type="match status" value="1"/>
</dbReference>
<dbReference type="Gene3D" id="2.130.10.10">
    <property type="entry name" value="YVTN repeat-like/Quinoprotein amine dehydrogenase"/>
    <property type="match status" value="1"/>
</dbReference>
<proteinExistence type="predicted"/>
<accession>A0A0C3MUZ2</accession>
<gene>
    <name evidence="4" type="ORF">M404DRAFT_89415</name>
</gene>
<feature type="non-terminal residue" evidence="4">
    <location>
        <position position="1"/>
    </location>
</feature>
<protein>
    <submittedName>
        <fullName evidence="4">Uncharacterized protein</fullName>
    </submittedName>
</protein>
<evidence type="ECO:0000256" key="3">
    <source>
        <dbReference type="PROSITE-ProRule" id="PRU00221"/>
    </source>
</evidence>
<sequence>ILTGTKAPVFALAIDEYSGYVAIAVGSEIHIAKEFFPNKYATFKIFPPPRELPLVAEQLDKRICGRALAFGKRGSELVVAYLNHGVVCWDICSFEQCWQINPIHSHQIVGHAALSLDTKRIALMNLGDGVDIYSPGRSYPDICLKNRPLSEEKNIPVQVSWLQDGAAIVSGSSDGGVRIWEIPSGKLLQ</sequence>
<evidence type="ECO:0000256" key="1">
    <source>
        <dbReference type="ARBA" id="ARBA00022574"/>
    </source>
</evidence>
<dbReference type="PROSITE" id="PS50082">
    <property type="entry name" value="WD_REPEATS_2"/>
    <property type="match status" value="1"/>
</dbReference>
<dbReference type="InParanoid" id="A0A0C3MUZ2"/>
<keyword evidence="5" id="KW-1185">Reference proteome</keyword>
<dbReference type="EMBL" id="KN832388">
    <property type="protein sequence ID" value="KIN92774.1"/>
    <property type="molecule type" value="Genomic_DNA"/>
</dbReference>
<keyword evidence="1 3" id="KW-0853">WD repeat</keyword>
<evidence type="ECO:0000313" key="5">
    <source>
        <dbReference type="Proteomes" id="UP000054217"/>
    </source>
</evidence>
<reference evidence="5" key="2">
    <citation type="submission" date="2015-01" db="EMBL/GenBank/DDBJ databases">
        <title>Evolutionary Origins and Diversification of the Mycorrhizal Mutualists.</title>
        <authorList>
            <consortium name="DOE Joint Genome Institute"/>
            <consortium name="Mycorrhizal Genomics Consortium"/>
            <person name="Kohler A."/>
            <person name="Kuo A."/>
            <person name="Nagy L.G."/>
            <person name="Floudas D."/>
            <person name="Copeland A."/>
            <person name="Barry K.W."/>
            <person name="Cichocki N."/>
            <person name="Veneault-Fourrey C."/>
            <person name="LaButti K."/>
            <person name="Lindquist E.A."/>
            <person name="Lipzen A."/>
            <person name="Lundell T."/>
            <person name="Morin E."/>
            <person name="Murat C."/>
            <person name="Riley R."/>
            <person name="Ohm R."/>
            <person name="Sun H."/>
            <person name="Tunlid A."/>
            <person name="Henrissat B."/>
            <person name="Grigoriev I.V."/>
            <person name="Hibbett D.S."/>
            <person name="Martin F."/>
        </authorList>
    </citation>
    <scope>NUCLEOTIDE SEQUENCE [LARGE SCALE GENOMIC DNA]</scope>
    <source>
        <strain evidence="5">Marx 270</strain>
    </source>
</reference>
<dbReference type="AlphaFoldDB" id="A0A0C3MUZ2"/>